<reference evidence="1" key="1">
    <citation type="submission" date="2018-06" db="EMBL/GenBank/DDBJ databases">
        <authorList>
            <person name="Zhirakovskaya E."/>
        </authorList>
    </citation>
    <scope>NUCLEOTIDE SEQUENCE</scope>
</reference>
<name>A0A3B0T5V5_9ZZZZ</name>
<evidence type="ECO:0000313" key="1">
    <source>
        <dbReference type="EMBL" id="VAW04224.1"/>
    </source>
</evidence>
<feature type="non-terminal residue" evidence="1">
    <location>
        <position position="30"/>
    </location>
</feature>
<sequence>MPIALGVRACFSGLLKATGKRDARPAFRVR</sequence>
<organism evidence="1">
    <name type="scientific">hydrothermal vent metagenome</name>
    <dbReference type="NCBI Taxonomy" id="652676"/>
    <lineage>
        <taxon>unclassified sequences</taxon>
        <taxon>metagenomes</taxon>
        <taxon>ecological metagenomes</taxon>
    </lineage>
</organism>
<accession>A0A3B0T5V5</accession>
<proteinExistence type="predicted"/>
<dbReference type="EMBL" id="UOEF01000395">
    <property type="protein sequence ID" value="VAW04224.1"/>
    <property type="molecule type" value="Genomic_DNA"/>
</dbReference>
<gene>
    <name evidence="1" type="ORF">MNBD_ALPHA04-993</name>
</gene>
<dbReference type="AlphaFoldDB" id="A0A3B0T5V5"/>
<protein>
    <submittedName>
        <fullName evidence="1">Uncharacterized protein</fullName>
    </submittedName>
</protein>